<dbReference type="Proteomes" id="UP000887159">
    <property type="component" value="Unassembled WGS sequence"/>
</dbReference>
<comment type="caution">
    <text evidence="1">The sequence shown here is derived from an EMBL/GenBank/DDBJ whole genome shotgun (WGS) entry which is preliminary data.</text>
</comment>
<dbReference type="AlphaFoldDB" id="A0A8X6V0P8"/>
<protein>
    <submittedName>
        <fullName evidence="1">Uncharacterized protein</fullName>
    </submittedName>
</protein>
<evidence type="ECO:0000313" key="2">
    <source>
        <dbReference type="Proteomes" id="UP000887159"/>
    </source>
</evidence>
<dbReference type="EMBL" id="BMAU01021062">
    <property type="protein sequence ID" value="GFX88859.1"/>
    <property type="molecule type" value="Genomic_DNA"/>
</dbReference>
<proteinExistence type="predicted"/>
<keyword evidence="2" id="KW-1185">Reference proteome</keyword>
<organism evidence="1 2">
    <name type="scientific">Trichonephila clavipes</name>
    <name type="common">Golden silk orbweaver</name>
    <name type="synonym">Nephila clavipes</name>
    <dbReference type="NCBI Taxonomy" id="2585209"/>
    <lineage>
        <taxon>Eukaryota</taxon>
        <taxon>Metazoa</taxon>
        <taxon>Ecdysozoa</taxon>
        <taxon>Arthropoda</taxon>
        <taxon>Chelicerata</taxon>
        <taxon>Arachnida</taxon>
        <taxon>Araneae</taxon>
        <taxon>Araneomorphae</taxon>
        <taxon>Entelegynae</taxon>
        <taxon>Araneoidea</taxon>
        <taxon>Nephilidae</taxon>
        <taxon>Trichonephila</taxon>
    </lineage>
</organism>
<name>A0A8X6V0P8_TRICX</name>
<accession>A0A8X6V0P8</accession>
<gene>
    <name evidence="1" type="ORF">TNCV_2575661</name>
</gene>
<reference evidence="1" key="1">
    <citation type="submission" date="2020-08" db="EMBL/GenBank/DDBJ databases">
        <title>Multicomponent nature underlies the extraordinary mechanical properties of spider dragline silk.</title>
        <authorList>
            <person name="Kono N."/>
            <person name="Nakamura H."/>
            <person name="Mori M."/>
            <person name="Yoshida Y."/>
            <person name="Ohtoshi R."/>
            <person name="Malay A.D."/>
            <person name="Moran D.A.P."/>
            <person name="Tomita M."/>
            <person name="Numata K."/>
            <person name="Arakawa K."/>
        </authorList>
    </citation>
    <scope>NUCLEOTIDE SEQUENCE</scope>
</reference>
<sequence length="112" mass="12909">MFSSIDRVTAEIRKRFQQWPNLAKKYAFLRPEVILSMAELNLDQAPQVINKEEYSNLSSYVYKLNIPRLRQISGRLQAAKIYATPLAQSPRFHMCRSMESMVTISSGVILIT</sequence>
<evidence type="ECO:0000313" key="1">
    <source>
        <dbReference type="EMBL" id="GFX88859.1"/>
    </source>
</evidence>